<dbReference type="InterPro" id="IPR015943">
    <property type="entry name" value="WD40/YVTN_repeat-like_dom_sf"/>
</dbReference>
<evidence type="ECO:0000256" key="5">
    <source>
        <dbReference type="ARBA" id="ARBA00023266"/>
    </source>
</evidence>
<dbReference type="InterPro" id="IPR008826">
    <property type="entry name" value="Se-bd"/>
</dbReference>
<evidence type="ECO:0000313" key="8">
    <source>
        <dbReference type="EMBL" id="GFT54464.1"/>
    </source>
</evidence>
<protein>
    <recommendedName>
        <fullName evidence="4">Methanethiol oxidase</fullName>
        <ecNumber evidence="3">1.8.3.4</ecNumber>
    </recommendedName>
</protein>
<organism evidence="8 9">
    <name type="scientific">Nephila pilipes</name>
    <name type="common">Giant wood spider</name>
    <name type="synonym">Nephila maculata</name>
    <dbReference type="NCBI Taxonomy" id="299642"/>
    <lineage>
        <taxon>Eukaryota</taxon>
        <taxon>Metazoa</taxon>
        <taxon>Ecdysozoa</taxon>
        <taxon>Arthropoda</taxon>
        <taxon>Chelicerata</taxon>
        <taxon>Arachnida</taxon>
        <taxon>Araneae</taxon>
        <taxon>Araneomorphae</taxon>
        <taxon>Entelegynae</taxon>
        <taxon>Araneoidea</taxon>
        <taxon>Nephilidae</taxon>
        <taxon>Nephila</taxon>
    </lineage>
</organism>
<evidence type="ECO:0000256" key="1">
    <source>
        <dbReference type="ARBA" id="ARBA00005177"/>
    </source>
</evidence>
<dbReference type="PANTHER" id="PTHR23300:SF0">
    <property type="entry name" value="METHANETHIOL OXIDASE"/>
    <property type="match status" value="1"/>
</dbReference>
<keyword evidence="5" id="KW-0711">Selenium</keyword>
<dbReference type="AlphaFoldDB" id="A0A8X6TXP0"/>
<comment type="caution">
    <text evidence="8">The sequence shown here is derived from an EMBL/GenBank/DDBJ whole genome shotgun (WGS) entry which is preliminary data.</text>
</comment>
<feature type="region of interest" description="Disordered" evidence="7">
    <location>
        <begin position="1"/>
        <end position="22"/>
    </location>
</feature>
<dbReference type="PANTHER" id="PTHR23300">
    <property type="entry name" value="METHANETHIOL OXIDASE"/>
    <property type="match status" value="1"/>
</dbReference>
<comment type="catalytic activity">
    <reaction evidence="6">
        <text>methanethiol + O2 + H2O = hydrogen sulfide + formaldehyde + H2O2 + H(+)</text>
        <dbReference type="Rhea" id="RHEA:11812"/>
        <dbReference type="ChEBI" id="CHEBI:15377"/>
        <dbReference type="ChEBI" id="CHEBI:15378"/>
        <dbReference type="ChEBI" id="CHEBI:15379"/>
        <dbReference type="ChEBI" id="CHEBI:16007"/>
        <dbReference type="ChEBI" id="CHEBI:16240"/>
        <dbReference type="ChEBI" id="CHEBI:16842"/>
        <dbReference type="ChEBI" id="CHEBI:29919"/>
        <dbReference type="EC" id="1.8.3.4"/>
    </reaction>
</comment>
<dbReference type="EMBL" id="BMAW01066305">
    <property type="protein sequence ID" value="GFT54464.1"/>
    <property type="molecule type" value="Genomic_DNA"/>
</dbReference>
<gene>
    <name evidence="8" type="primary">selenbp1-a</name>
    <name evidence="8" type="ORF">NPIL_534041</name>
</gene>
<dbReference type="GO" id="GO:0008430">
    <property type="term" value="F:selenium binding"/>
    <property type="evidence" value="ECO:0007669"/>
    <property type="project" value="InterPro"/>
</dbReference>
<dbReference type="Proteomes" id="UP000887013">
    <property type="component" value="Unassembled WGS sequence"/>
</dbReference>
<dbReference type="OrthoDB" id="10252446at2759"/>
<comment type="similarity">
    <text evidence="2">Belongs to the selenium-binding protein family.</text>
</comment>
<reference evidence="8" key="1">
    <citation type="submission" date="2020-08" db="EMBL/GenBank/DDBJ databases">
        <title>Multicomponent nature underlies the extraordinary mechanical properties of spider dragline silk.</title>
        <authorList>
            <person name="Kono N."/>
            <person name="Nakamura H."/>
            <person name="Mori M."/>
            <person name="Yoshida Y."/>
            <person name="Ohtoshi R."/>
            <person name="Malay A.D."/>
            <person name="Moran D.A.P."/>
            <person name="Tomita M."/>
            <person name="Numata K."/>
            <person name="Arakawa K."/>
        </authorList>
    </citation>
    <scope>NUCLEOTIDE SEQUENCE</scope>
</reference>
<evidence type="ECO:0000256" key="3">
    <source>
        <dbReference type="ARBA" id="ARBA00012510"/>
    </source>
</evidence>
<dbReference type="GO" id="GO:0018549">
    <property type="term" value="F:methanethiol oxidase activity"/>
    <property type="evidence" value="ECO:0007669"/>
    <property type="project" value="UniProtKB-EC"/>
</dbReference>
<evidence type="ECO:0000256" key="2">
    <source>
        <dbReference type="ARBA" id="ARBA00005606"/>
    </source>
</evidence>
<dbReference type="SUPFAM" id="SSF75011">
    <property type="entry name" value="3-carboxy-cis,cis-mucoante lactonizing enzyme"/>
    <property type="match status" value="1"/>
</dbReference>
<sequence>MGDKSYAGPSVPKRQSLGSSNHLGDKKSSLFHLHTEDVLRSNRLDSWHLTPIPKMASIDSATGYNSPLEAFNSGEKEKLAYVTCISAKWKTNNKPDFVATIDLDPDSTTYSKIIHKLEMPNLGDELHHTGWNACSSCKDCSARRRYLIVPGLNSDRIHVIDVASNPRAPKIHKVIETQELHSIGKSSAPHTVHCLPDGDILISCLGNEHGAAKGTFIVLEQDTFRVKGTWQEESDSIEYNYDYWYQPRHNIMVSTEWAAPNTFRKGFFMEDVQNGRYGHSINFWDWNQKKRIQKIDFGNDGQIPLEVRFHHNPESDVGYVGCALSSTIYQFHKHDDSWTSHLVARVPSKKVQNWVLPEMPGLITDILISLDDRYLYISNWLHGDIRQYDISDSHNIRQVGQIFIGGSICKNEKVIVTEDTELQEQPLRPTVKGKPVRGGPQMLQLSLDGKRLYVTNSLFSSWDAQFYPDNIEKGSMMYLVNVNTECGGLTLDDNFLVDFGLEGNYLAHEMRFPNGDSTSDIWE</sequence>
<dbReference type="EC" id="1.8.3.4" evidence="3"/>
<accession>A0A8X6TXP0</accession>
<evidence type="ECO:0000256" key="6">
    <source>
        <dbReference type="ARBA" id="ARBA00047539"/>
    </source>
</evidence>
<evidence type="ECO:0000256" key="7">
    <source>
        <dbReference type="SAM" id="MobiDB-lite"/>
    </source>
</evidence>
<evidence type="ECO:0000313" key="9">
    <source>
        <dbReference type="Proteomes" id="UP000887013"/>
    </source>
</evidence>
<proteinExistence type="inferred from homology"/>
<comment type="pathway">
    <text evidence="1">Organosulfur degradation.</text>
</comment>
<name>A0A8X6TXP0_NEPPI</name>
<dbReference type="Pfam" id="PF05694">
    <property type="entry name" value="SBP56"/>
    <property type="match status" value="1"/>
</dbReference>
<evidence type="ECO:0000256" key="4">
    <source>
        <dbReference type="ARBA" id="ARBA00015601"/>
    </source>
</evidence>
<keyword evidence="9" id="KW-1185">Reference proteome</keyword>
<dbReference type="Gene3D" id="2.130.10.10">
    <property type="entry name" value="YVTN repeat-like/Quinoprotein amine dehydrogenase"/>
    <property type="match status" value="1"/>
</dbReference>